<organism evidence="1">
    <name type="scientific">invertebrate metagenome</name>
    <dbReference type="NCBI Taxonomy" id="1711999"/>
    <lineage>
        <taxon>unclassified sequences</taxon>
        <taxon>metagenomes</taxon>
        <taxon>organismal metagenomes</taxon>
    </lineage>
</organism>
<dbReference type="AlphaFoldDB" id="A0A2H9T3J8"/>
<sequence length="31" mass="3651">MKAEDLQQLVVNFKVNDQQFVAFIPNTIERD</sequence>
<evidence type="ECO:0000313" key="1">
    <source>
        <dbReference type="EMBL" id="PJE77808.1"/>
    </source>
</evidence>
<reference evidence="1" key="1">
    <citation type="journal article" date="2017" name="Appl. Environ. Microbiol.">
        <title>Molecular characterization of an Endozoicomonas-like organism causing infection in king scallop Pecten maximus L.</title>
        <authorList>
            <person name="Cano I."/>
            <person name="van Aerle R."/>
            <person name="Ross S."/>
            <person name="Verner-Jeffreys D.W."/>
            <person name="Paley R.K."/>
            <person name="Rimmer G."/>
            <person name="Ryder D."/>
            <person name="Hooper P."/>
            <person name="Stone D."/>
            <person name="Feist S.W."/>
        </authorList>
    </citation>
    <scope>NUCLEOTIDE SEQUENCE</scope>
</reference>
<protein>
    <submittedName>
        <fullName evidence="1">Uncharacterized protein</fullName>
    </submittedName>
</protein>
<proteinExistence type="predicted"/>
<gene>
    <name evidence="1" type="ORF">CI610_03260</name>
</gene>
<name>A0A2H9T3J8_9ZZZZ</name>
<accession>A0A2H9T3J8</accession>
<comment type="caution">
    <text evidence="1">The sequence shown here is derived from an EMBL/GenBank/DDBJ whole genome shotgun (WGS) entry which is preliminary data.</text>
</comment>
<dbReference type="EMBL" id="NSIT01000363">
    <property type="protein sequence ID" value="PJE77808.1"/>
    <property type="molecule type" value="Genomic_DNA"/>
</dbReference>